<dbReference type="AlphaFoldDB" id="A0A5R9KYZ8"/>
<evidence type="ECO:0000313" key="3">
    <source>
        <dbReference type="Proteomes" id="UP000306402"/>
    </source>
</evidence>
<feature type="domain" description="GH15-like" evidence="1">
    <location>
        <begin position="235"/>
        <end position="503"/>
    </location>
</feature>
<dbReference type="Proteomes" id="UP000306402">
    <property type="component" value="Unassembled WGS sequence"/>
</dbReference>
<dbReference type="GO" id="GO:0005975">
    <property type="term" value="P:carbohydrate metabolic process"/>
    <property type="evidence" value="ECO:0007669"/>
    <property type="project" value="InterPro"/>
</dbReference>
<dbReference type="GO" id="GO:0004553">
    <property type="term" value="F:hydrolase activity, hydrolyzing O-glycosyl compounds"/>
    <property type="evidence" value="ECO:0007669"/>
    <property type="project" value="UniProtKB-ARBA"/>
</dbReference>
<feature type="domain" description="GH15-like" evidence="1">
    <location>
        <begin position="544"/>
        <end position="586"/>
    </location>
</feature>
<keyword evidence="2" id="KW-0378">Hydrolase</keyword>
<accession>A0A5R9KYZ8</accession>
<evidence type="ECO:0000259" key="1">
    <source>
        <dbReference type="Pfam" id="PF00723"/>
    </source>
</evidence>
<dbReference type="SUPFAM" id="SSF48208">
    <property type="entry name" value="Six-hairpin glycosidases"/>
    <property type="match status" value="1"/>
</dbReference>
<dbReference type="Pfam" id="PF00723">
    <property type="entry name" value="Glyco_hydro_15"/>
    <property type="match status" value="2"/>
</dbReference>
<dbReference type="InterPro" id="IPR012341">
    <property type="entry name" value="6hp_glycosidase-like_sf"/>
</dbReference>
<proteinExistence type="predicted"/>
<keyword evidence="3" id="KW-1185">Reference proteome</keyword>
<protein>
    <submittedName>
        <fullName evidence="2">Glycoside hydrolase family 15 protein</fullName>
    </submittedName>
</protein>
<sequence length="599" mass="67058">MVTPVLRPGRSTVLRVEAGIHNAVPTMKQPQIASLAVISDRHTCALLDRDGTISWYCPGAFDQPALLSSLIDIDKGGFWDIEADGKKFEERHFEGRSSVLYTTFSTDQGAFTLTDFMPLQAAFKGICRMTSPAQVRLTSHICLRADYGLADAGLSVFSNHIIEIKSSKQWLHCSHKLILEGDNITCEIPAGEESWFALIDSDQIDRETFDEALKTTLEKWEEIEAYVKYEGPFEKEVYSSLRALQQLVFEPTGGIIAAPTIALPEVIGGSRNYDYRYVWMRDAALITSSLVGLETNGEMERKFMSFVAGAKKKNRQSHVQCFYGIDQTIRMDARELPLSGYQGSVPVMAGNTAAGQFQLDAESSILLACNAIYQKYDCKIEWDTVETIADYICRNWERKDNGIWEEEQQQHYTSSKAFAARALEVMAAYQPDQQLADRWLHNARLIREFINKHCITSYGAYAVYAGSEDVDITCALFAPFEFDAPDSSLMQNTIAEIEARYRDGDLYRRHLLEFDSAKEGVFLAASCWVAHYYALAGNLGKSKTILDAMLGCANDLGYFSEEMDLKTGKMLGNFPQTFVHSSFICAVNGYKAAFAELPA</sequence>
<gene>
    <name evidence="2" type="ORF">FEN17_18885</name>
</gene>
<dbReference type="Gene3D" id="1.50.10.10">
    <property type="match status" value="1"/>
</dbReference>
<evidence type="ECO:0000313" key="2">
    <source>
        <dbReference type="EMBL" id="TLV01494.1"/>
    </source>
</evidence>
<dbReference type="InterPro" id="IPR008928">
    <property type="entry name" value="6-hairpin_glycosidase_sf"/>
</dbReference>
<organism evidence="2 3">
    <name type="scientific">Dyadobacter luticola</name>
    <dbReference type="NCBI Taxonomy" id="1979387"/>
    <lineage>
        <taxon>Bacteria</taxon>
        <taxon>Pseudomonadati</taxon>
        <taxon>Bacteroidota</taxon>
        <taxon>Cytophagia</taxon>
        <taxon>Cytophagales</taxon>
        <taxon>Spirosomataceae</taxon>
        <taxon>Dyadobacter</taxon>
    </lineage>
</organism>
<dbReference type="InterPro" id="IPR011613">
    <property type="entry name" value="GH15-like"/>
</dbReference>
<name>A0A5R9KYZ8_9BACT</name>
<reference evidence="2 3" key="1">
    <citation type="submission" date="2019-05" db="EMBL/GenBank/DDBJ databases">
        <authorList>
            <person name="Qu J.-H."/>
        </authorList>
    </citation>
    <scope>NUCLEOTIDE SEQUENCE [LARGE SCALE GENOMIC DNA]</scope>
    <source>
        <strain evidence="2 3">T17</strain>
    </source>
</reference>
<dbReference type="OrthoDB" id="3902805at2"/>
<dbReference type="PANTHER" id="PTHR31616">
    <property type="entry name" value="TREHALASE"/>
    <property type="match status" value="1"/>
</dbReference>
<comment type="caution">
    <text evidence="2">The sequence shown here is derived from an EMBL/GenBank/DDBJ whole genome shotgun (WGS) entry which is preliminary data.</text>
</comment>
<dbReference type="PANTHER" id="PTHR31616:SF0">
    <property type="entry name" value="GLUCAN 1,4-ALPHA-GLUCOSIDASE"/>
    <property type="match status" value="1"/>
</dbReference>
<dbReference type="EMBL" id="VCEJ01000004">
    <property type="protein sequence ID" value="TLV01494.1"/>
    <property type="molecule type" value="Genomic_DNA"/>
</dbReference>